<comment type="caution">
    <text evidence="3">The sequence shown here is derived from an EMBL/GenBank/DDBJ whole genome shotgun (WGS) entry which is preliminary data.</text>
</comment>
<evidence type="ECO:0000256" key="2">
    <source>
        <dbReference type="SAM" id="Phobius"/>
    </source>
</evidence>
<proteinExistence type="predicted"/>
<sequence>MNTHHPDDERLPGEDELAALYRKLPHKEPGPALDAAVLRAAAQAVQPARRRRARWPVALSSAAVLVLAAGLGWRMRDMPVATVPSAPGATTLEAPPAPTVAANAGAAPAVEEQLATKQAAPGKSELQATVVAAQPAPAPVQTRRSAHINATAMKNAPSYAPAEPSLAMSRAETAPVQAPAQAQAADQAIAYDHPAALVSGEAARAKAAPATRMMAAPAPMAAAAPAPAPAMAPPADTTRDAHDTPAQELDKIRHLLTAGQRNEARQRLADLHRDHPDYPLPDDLREQLLTP</sequence>
<evidence type="ECO:0000313" key="4">
    <source>
        <dbReference type="Proteomes" id="UP001620408"/>
    </source>
</evidence>
<protein>
    <submittedName>
        <fullName evidence="3">Uncharacterized protein</fullName>
    </submittedName>
</protein>
<dbReference type="Proteomes" id="UP001620408">
    <property type="component" value="Unassembled WGS sequence"/>
</dbReference>
<gene>
    <name evidence="3" type="ORF">ISS97_09715</name>
</gene>
<evidence type="ECO:0000256" key="1">
    <source>
        <dbReference type="SAM" id="MobiDB-lite"/>
    </source>
</evidence>
<keyword evidence="2" id="KW-0812">Transmembrane</keyword>
<keyword evidence="2" id="KW-0472">Membrane</keyword>
<feature type="transmembrane region" description="Helical" evidence="2">
    <location>
        <begin position="55"/>
        <end position="73"/>
    </location>
</feature>
<accession>A0ABW8K6G8</accession>
<feature type="compositionally biased region" description="Basic and acidic residues" evidence="1">
    <location>
        <begin position="262"/>
        <end position="291"/>
    </location>
</feature>
<dbReference type="RefSeq" id="WP_379986881.1">
    <property type="nucleotide sequence ID" value="NZ_JADIKD010000010.1"/>
</dbReference>
<organism evidence="3 4">
    <name type="scientific">Dyella koreensis</name>
    <dbReference type="NCBI Taxonomy" id="311235"/>
    <lineage>
        <taxon>Bacteria</taxon>
        <taxon>Pseudomonadati</taxon>
        <taxon>Pseudomonadota</taxon>
        <taxon>Gammaproteobacteria</taxon>
        <taxon>Lysobacterales</taxon>
        <taxon>Rhodanobacteraceae</taxon>
        <taxon>Dyella</taxon>
    </lineage>
</organism>
<evidence type="ECO:0000313" key="3">
    <source>
        <dbReference type="EMBL" id="MFK2917542.1"/>
    </source>
</evidence>
<keyword evidence="2" id="KW-1133">Transmembrane helix</keyword>
<keyword evidence="4" id="KW-1185">Reference proteome</keyword>
<feature type="region of interest" description="Disordered" evidence="1">
    <location>
        <begin position="225"/>
        <end position="245"/>
    </location>
</feature>
<dbReference type="EMBL" id="JADIKD010000010">
    <property type="protein sequence ID" value="MFK2917542.1"/>
    <property type="molecule type" value="Genomic_DNA"/>
</dbReference>
<reference evidence="3 4" key="1">
    <citation type="submission" date="2020-10" db="EMBL/GenBank/DDBJ databases">
        <title>Phylogeny of dyella-like bacteria.</title>
        <authorList>
            <person name="Fu J."/>
        </authorList>
    </citation>
    <scope>NUCLEOTIDE SEQUENCE [LARGE SCALE GENOMIC DNA]</scope>
    <source>
        <strain evidence="3 4">BB4</strain>
    </source>
</reference>
<name>A0ABW8K6G8_9GAMM</name>
<feature type="region of interest" description="Disordered" evidence="1">
    <location>
        <begin position="259"/>
        <end position="291"/>
    </location>
</feature>